<dbReference type="GO" id="GO:0016740">
    <property type="term" value="F:transferase activity"/>
    <property type="evidence" value="ECO:0007669"/>
    <property type="project" value="UniProtKB-KW"/>
</dbReference>
<proteinExistence type="predicted"/>
<reference evidence="2 3" key="1">
    <citation type="journal article" date="2018" name="Elife">
        <title>Discovery and characterization of a prevalent human gut bacterial enzyme sufficient for the inactivation of a family of plant toxins.</title>
        <authorList>
            <person name="Koppel N."/>
            <person name="Bisanz J.E."/>
            <person name="Pandelia M.E."/>
            <person name="Turnbaugh P.J."/>
            <person name="Balskus E.P."/>
        </authorList>
    </citation>
    <scope>NUCLEOTIDE SEQUENCE [LARGE SCALE GENOMIC DNA]</scope>
    <source>
        <strain evidence="2 3">MR1 #12</strain>
    </source>
</reference>
<dbReference type="EMBL" id="WPOM01000012">
    <property type="protein sequence ID" value="MVN33108.1"/>
    <property type="molecule type" value="Genomic_DNA"/>
</dbReference>
<evidence type="ECO:0000313" key="3">
    <source>
        <dbReference type="Proteomes" id="UP000253752"/>
    </source>
</evidence>
<reference evidence="1 4" key="2">
    <citation type="submission" date="2019-11" db="EMBL/GenBank/DDBJ databases">
        <title>Whole genome shotgun sequencing (WGS) data from Adlercreutzia equolifaciens ResAG-91, Eggerthella lenta MRI-F36, MRI-F37, MRI-F40, ResAG-49, ResAG-88, ResAG-121, ResAG-145, and Gordonibacter sp. ResAG-5, ResAG-26, ResAG-43, ResAG-50, ResAG-59.</title>
        <authorList>
            <person name="Stoll D.A."/>
            <person name="Danylec N."/>
            <person name="Franz C.M.A.P."/>
            <person name="Huch M."/>
        </authorList>
    </citation>
    <scope>NUCLEOTIDE SEQUENCE [LARGE SCALE GENOMIC DNA]</scope>
    <source>
        <strain evidence="1 4">ResAG-88</strain>
    </source>
</reference>
<evidence type="ECO:0000313" key="2">
    <source>
        <dbReference type="EMBL" id="RDB79143.1"/>
    </source>
</evidence>
<accession>A0A369MQE2</accession>
<dbReference type="RefSeq" id="WP_086414525.1">
    <property type="nucleotide sequence ID" value="NZ_BQNE01000001.1"/>
</dbReference>
<dbReference type="InterPro" id="IPR003673">
    <property type="entry name" value="CoA-Trfase_fam_III"/>
</dbReference>
<dbReference type="PANTHER" id="PTHR48228">
    <property type="entry name" value="SUCCINYL-COA--D-CITRAMALATE COA-TRANSFERASE"/>
    <property type="match status" value="1"/>
</dbReference>
<protein>
    <submittedName>
        <fullName evidence="2">CoA transferase</fullName>
    </submittedName>
</protein>
<dbReference type="EMBL" id="PPTX01000012">
    <property type="protein sequence ID" value="RDB79143.1"/>
    <property type="molecule type" value="Genomic_DNA"/>
</dbReference>
<dbReference type="InterPro" id="IPR023606">
    <property type="entry name" value="CoA-Trfase_III_dom_1_sf"/>
</dbReference>
<name>A0A369MQE2_EGGLN</name>
<dbReference type="GeneID" id="69511207"/>
<dbReference type="SUPFAM" id="SSF89796">
    <property type="entry name" value="CoA-transferase family III (CaiB/BaiF)"/>
    <property type="match status" value="1"/>
</dbReference>
<dbReference type="Gene3D" id="3.30.1540.10">
    <property type="entry name" value="formyl-coa transferase, domain 3"/>
    <property type="match status" value="1"/>
</dbReference>
<evidence type="ECO:0000313" key="1">
    <source>
        <dbReference type="EMBL" id="MVN33108.1"/>
    </source>
</evidence>
<keyword evidence="2" id="KW-0808">Transferase</keyword>
<gene>
    <name evidence="2" type="ORF">C1872_09010</name>
    <name evidence="1" type="ORF">GO726_07995</name>
</gene>
<evidence type="ECO:0000313" key="4">
    <source>
        <dbReference type="Proteomes" id="UP000436429"/>
    </source>
</evidence>
<dbReference type="Proteomes" id="UP000436429">
    <property type="component" value="Unassembled WGS sequence"/>
</dbReference>
<dbReference type="Gene3D" id="3.40.50.10540">
    <property type="entry name" value="Crotonobetainyl-coa:carnitine coa-transferase, domain 1"/>
    <property type="match status" value="1"/>
</dbReference>
<sequence length="411" mass="44995">MKPLEGIKVVDLTSYLAAPTTGRVLAEWGADVVKVESFGGDPARRQAGVFNMPMADDENLAFDYANFGKKFMTLNLKSETGMDVMMKLLAEADVFLTSNRTKSLVKMGLDYETLHEKFPKLVYAQVTGYGDKGPEKDAAGFDVTCYMARGGVFGTTVNRGDAPLIPTNGLGDFSVSLFLAAGIAAALYGRTATGTGDRVSVPLQHAGLYTLSTGIISAQYGNAYPKNRREVPNPFNNMYCCADGKWVCVCLPEYDRDFEKICTALEIDPQEFFAIDPEANICAKVNEKSLNQQVVDLLDANFKKYTQAQILETFKANDMPCEPAATPTDIYEDQNCWDNDMLVKIPYPSGDRIMATSPVHFDSMPGAPEYKNYGNMGEQTFDIMKELGYTDEQIAAAVEAGEVRGSTSIFA</sequence>
<dbReference type="AlphaFoldDB" id="A0A369MQE2"/>
<dbReference type="InterPro" id="IPR044855">
    <property type="entry name" value="CoA-Trfase_III_dom3_sf"/>
</dbReference>
<dbReference type="PANTHER" id="PTHR48228:SF2">
    <property type="entry name" value="E-CINNAMOYL-COA:R-PHENYLLACTATE COA TRANSFERASE LARGE SUBUNIT"/>
    <property type="match status" value="1"/>
</dbReference>
<dbReference type="Proteomes" id="UP000253752">
    <property type="component" value="Unassembled WGS sequence"/>
</dbReference>
<dbReference type="InterPro" id="IPR050509">
    <property type="entry name" value="CoA-transferase_III"/>
</dbReference>
<dbReference type="Pfam" id="PF02515">
    <property type="entry name" value="CoA_transf_3"/>
    <property type="match status" value="1"/>
</dbReference>
<organism evidence="2 3">
    <name type="scientific">Eggerthella lenta</name>
    <name type="common">Eubacterium lentum</name>
    <dbReference type="NCBI Taxonomy" id="84112"/>
    <lineage>
        <taxon>Bacteria</taxon>
        <taxon>Bacillati</taxon>
        <taxon>Actinomycetota</taxon>
        <taxon>Coriobacteriia</taxon>
        <taxon>Eggerthellales</taxon>
        <taxon>Eggerthellaceae</taxon>
        <taxon>Eggerthella</taxon>
    </lineage>
</organism>
<comment type="caution">
    <text evidence="2">The sequence shown here is derived from an EMBL/GenBank/DDBJ whole genome shotgun (WGS) entry which is preliminary data.</text>
</comment>